<comment type="caution">
    <text evidence="1">The sequence shown here is derived from an EMBL/GenBank/DDBJ whole genome shotgun (WGS) entry which is preliminary data.</text>
</comment>
<organism evidence="1 2">
    <name type="scientific">Atopobium deltae</name>
    <dbReference type="NCBI Taxonomy" id="1393034"/>
    <lineage>
        <taxon>Bacteria</taxon>
        <taxon>Bacillati</taxon>
        <taxon>Actinomycetota</taxon>
        <taxon>Coriobacteriia</taxon>
        <taxon>Coriobacteriales</taxon>
        <taxon>Atopobiaceae</taxon>
        <taxon>Atopobium</taxon>
    </lineage>
</organism>
<sequence length="39" mass="4714">MGVFKPVFEQFRGLKSLDCERDSWYNKTKLDMFTSDHRT</sequence>
<dbReference type="Proteomes" id="UP000070675">
    <property type="component" value="Unassembled WGS sequence"/>
</dbReference>
<keyword evidence="2" id="KW-1185">Reference proteome</keyword>
<accession>A0A133XU17</accession>
<dbReference type="STRING" id="1393034.HMPREF3192_00876"/>
<name>A0A133XU17_9ACTN</name>
<gene>
    <name evidence="1" type="ORF">HMPREF3192_00876</name>
</gene>
<dbReference type="AlphaFoldDB" id="A0A133XU17"/>
<evidence type="ECO:0000313" key="2">
    <source>
        <dbReference type="Proteomes" id="UP000070675"/>
    </source>
</evidence>
<reference evidence="2" key="1">
    <citation type="submission" date="2016-01" db="EMBL/GenBank/DDBJ databases">
        <authorList>
            <person name="Mitreva M."/>
            <person name="Pepin K.H."/>
            <person name="Mihindukulasuriya K.A."/>
            <person name="Fulton R."/>
            <person name="Fronick C."/>
            <person name="O'Laughlin M."/>
            <person name="Miner T."/>
            <person name="Herter B."/>
            <person name="Rosa B.A."/>
            <person name="Cordes M."/>
            <person name="Tomlinson C."/>
            <person name="Wollam A."/>
            <person name="Palsikar V.B."/>
            <person name="Mardis E.R."/>
            <person name="Wilson R.K."/>
        </authorList>
    </citation>
    <scope>NUCLEOTIDE SEQUENCE [LARGE SCALE GENOMIC DNA]</scope>
    <source>
        <strain evidence="2">DNF00019</strain>
    </source>
</reference>
<evidence type="ECO:0000313" key="1">
    <source>
        <dbReference type="EMBL" id="KXB34437.1"/>
    </source>
</evidence>
<dbReference type="EMBL" id="LSCR01000015">
    <property type="protein sequence ID" value="KXB34437.1"/>
    <property type="molecule type" value="Genomic_DNA"/>
</dbReference>
<protein>
    <submittedName>
        <fullName evidence="1">Uncharacterized protein</fullName>
    </submittedName>
</protein>
<proteinExistence type="predicted"/>